<dbReference type="WBParaSite" id="PTRK_0000832700.1">
    <property type="protein sequence ID" value="PTRK_0000832700.1"/>
    <property type="gene ID" value="PTRK_0000832700"/>
</dbReference>
<keyword evidence="2" id="KW-1185">Reference proteome</keyword>
<sequence length="556" mass="59310">RTRPGSGWPGSAAWSEARPAWLARRSASGRRGAACMCRNPRAATCRPSRRWSADCRTIRAPAHAAAASRSPCRPACSRCRRLGGHLHIGADVQADGVGVGLARGPVPGGRAVAVVALAEEAAIHPLRLALRVVDAGPEQVAALALNRAGDPRLAVGRRGPDEAAVPGRALGLMRAAGIGDADGNAFARCQWTGQGDGQPPLGVGPVGDRPSVHGDGGDGEDRVQLDHDGGRRRRGGEVENGDAFQRLAFRQQLERQVRLVETQRQLLGRARRAAGQGEGGGFARRLLRHRGRGQQGCRQAKDGERAQGRGSGRTGHEGSGPTRKRKRPVFPPASSKSVSRRRLGGGLLGQLGADLTLDAQGGDRQLLVASLDDEGVQAALEVQGAQGGVRDTQREGLAQSFRLNLDRLQRRQETALGLDVGVAHVMADHGADSGEDAASKEARARGGRIEEGLAGRQGWSRRPARQSHSEGEGSPSFSTRSRRDYIEQTHDESHERQTHEDLDPLRPADGRRGPRGRRRRDAGRARVRASGPVGRPVRGPARLLGVHHQRDGRARH</sequence>
<feature type="compositionally biased region" description="Basic and acidic residues" evidence="1">
    <location>
        <begin position="481"/>
        <end position="512"/>
    </location>
</feature>
<reference evidence="3" key="1">
    <citation type="submission" date="2017-02" db="UniProtKB">
        <authorList>
            <consortium name="WormBaseParasite"/>
        </authorList>
    </citation>
    <scope>IDENTIFICATION</scope>
</reference>
<feature type="region of interest" description="Disordered" evidence="1">
    <location>
        <begin position="270"/>
        <end position="342"/>
    </location>
</feature>
<proteinExistence type="predicted"/>
<name>A0A0N4ZJU1_PARTI</name>
<protein>
    <submittedName>
        <fullName evidence="3">RING-type domain-containing protein</fullName>
    </submittedName>
</protein>
<dbReference type="AlphaFoldDB" id="A0A0N4ZJU1"/>
<dbReference type="Proteomes" id="UP000038045">
    <property type="component" value="Unplaced"/>
</dbReference>
<feature type="region of interest" description="Disordered" evidence="1">
    <location>
        <begin position="190"/>
        <end position="239"/>
    </location>
</feature>
<feature type="compositionally biased region" description="Basic and acidic residues" evidence="1">
    <location>
        <begin position="431"/>
        <end position="453"/>
    </location>
</feature>
<feature type="compositionally biased region" description="Basic and acidic residues" evidence="1">
    <location>
        <begin position="210"/>
        <end position="229"/>
    </location>
</feature>
<accession>A0A0N4ZJU1</accession>
<feature type="compositionally biased region" description="Basic residues" evidence="1">
    <location>
        <begin position="513"/>
        <end position="527"/>
    </location>
</feature>
<evidence type="ECO:0000313" key="3">
    <source>
        <dbReference type="WBParaSite" id="PTRK_0000832700.1"/>
    </source>
</evidence>
<organism evidence="2 3">
    <name type="scientific">Parastrongyloides trichosuri</name>
    <name type="common">Possum-specific nematode worm</name>
    <dbReference type="NCBI Taxonomy" id="131310"/>
    <lineage>
        <taxon>Eukaryota</taxon>
        <taxon>Metazoa</taxon>
        <taxon>Ecdysozoa</taxon>
        <taxon>Nematoda</taxon>
        <taxon>Chromadorea</taxon>
        <taxon>Rhabditida</taxon>
        <taxon>Tylenchina</taxon>
        <taxon>Panagrolaimomorpha</taxon>
        <taxon>Strongyloidoidea</taxon>
        <taxon>Strongyloididae</taxon>
        <taxon>Parastrongyloides</taxon>
    </lineage>
</organism>
<evidence type="ECO:0000313" key="2">
    <source>
        <dbReference type="Proteomes" id="UP000038045"/>
    </source>
</evidence>
<feature type="region of interest" description="Disordered" evidence="1">
    <location>
        <begin position="431"/>
        <end position="556"/>
    </location>
</feature>
<evidence type="ECO:0000256" key="1">
    <source>
        <dbReference type="SAM" id="MobiDB-lite"/>
    </source>
</evidence>